<proteinExistence type="predicted"/>
<comment type="caution">
    <text evidence="2">The sequence shown here is derived from an EMBL/GenBank/DDBJ whole genome shotgun (WGS) entry which is preliminary data.</text>
</comment>
<accession>A0A7J7JF38</accession>
<evidence type="ECO:0000313" key="3">
    <source>
        <dbReference type="Proteomes" id="UP000593567"/>
    </source>
</evidence>
<evidence type="ECO:0000313" key="2">
    <source>
        <dbReference type="EMBL" id="KAF6024201.1"/>
    </source>
</evidence>
<keyword evidence="1" id="KW-1133">Transmembrane helix</keyword>
<dbReference type="Proteomes" id="UP000593567">
    <property type="component" value="Unassembled WGS sequence"/>
</dbReference>
<organism evidence="2 3">
    <name type="scientific">Bugula neritina</name>
    <name type="common">Brown bryozoan</name>
    <name type="synonym">Sertularia neritina</name>
    <dbReference type="NCBI Taxonomy" id="10212"/>
    <lineage>
        <taxon>Eukaryota</taxon>
        <taxon>Metazoa</taxon>
        <taxon>Spiralia</taxon>
        <taxon>Lophotrochozoa</taxon>
        <taxon>Bryozoa</taxon>
        <taxon>Gymnolaemata</taxon>
        <taxon>Cheilostomatida</taxon>
        <taxon>Flustrina</taxon>
        <taxon>Buguloidea</taxon>
        <taxon>Bugulidae</taxon>
        <taxon>Bugula</taxon>
    </lineage>
</organism>
<gene>
    <name evidence="2" type="ORF">EB796_017484</name>
</gene>
<reference evidence="2" key="1">
    <citation type="submission" date="2020-06" db="EMBL/GenBank/DDBJ databases">
        <title>Draft genome of Bugula neritina, a colonial animal packing powerful symbionts and potential medicines.</title>
        <authorList>
            <person name="Rayko M."/>
        </authorList>
    </citation>
    <scope>NUCLEOTIDE SEQUENCE [LARGE SCALE GENOMIC DNA]</scope>
    <source>
        <strain evidence="2">Kwan_BN1</strain>
    </source>
</reference>
<feature type="transmembrane region" description="Helical" evidence="1">
    <location>
        <begin position="7"/>
        <end position="36"/>
    </location>
</feature>
<dbReference type="AlphaFoldDB" id="A0A7J7JF38"/>
<keyword evidence="1" id="KW-0472">Membrane</keyword>
<protein>
    <submittedName>
        <fullName evidence="2">Uncharacterized protein</fullName>
    </submittedName>
</protein>
<evidence type="ECO:0000256" key="1">
    <source>
        <dbReference type="SAM" id="Phobius"/>
    </source>
</evidence>
<keyword evidence="3" id="KW-1185">Reference proteome</keyword>
<dbReference type="EMBL" id="VXIV02002606">
    <property type="protein sequence ID" value="KAF6024201.1"/>
    <property type="molecule type" value="Genomic_DNA"/>
</dbReference>
<name>A0A7J7JF38_BUGNE</name>
<keyword evidence="1" id="KW-0812">Transmembrane</keyword>
<sequence length="79" mass="8785">MLVSKFLIRLISVGTAIIVPTVRNILLIAVLLYNVICFHCYVDFMTFFSTQSLGKIGTVFQFSCGLTIVLLSDGFANLY</sequence>
<feature type="transmembrane region" description="Helical" evidence="1">
    <location>
        <begin position="56"/>
        <end position="76"/>
    </location>
</feature>